<reference evidence="2" key="1">
    <citation type="journal article" date="2019" name="bioRxiv">
        <title>The Genome of the Zebra Mussel, Dreissena polymorpha: A Resource for Invasive Species Research.</title>
        <authorList>
            <person name="McCartney M.A."/>
            <person name="Auch B."/>
            <person name="Kono T."/>
            <person name="Mallez S."/>
            <person name="Zhang Y."/>
            <person name="Obille A."/>
            <person name="Becker A."/>
            <person name="Abrahante J.E."/>
            <person name="Garbe J."/>
            <person name="Badalamenti J.P."/>
            <person name="Herman A."/>
            <person name="Mangelson H."/>
            <person name="Liachko I."/>
            <person name="Sullivan S."/>
            <person name="Sone E.D."/>
            <person name="Koren S."/>
            <person name="Silverstein K.A.T."/>
            <person name="Beckman K.B."/>
            <person name="Gohl D.M."/>
        </authorList>
    </citation>
    <scope>NUCLEOTIDE SEQUENCE</scope>
    <source>
        <strain evidence="2">Duluth1</strain>
        <tissue evidence="2">Whole animal</tissue>
    </source>
</reference>
<reference evidence="2" key="2">
    <citation type="submission" date="2020-11" db="EMBL/GenBank/DDBJ databases">
        <authorList>
            <person name="McCartney M.A."/>
            <person name="Auch B."/>
            <person name="Kono T."/>
            <person name="Mallez S."/>
            <person name="Becker A."/>
            <person name="Gohl D.M."/>
            <person name="Silverstein K.A.T."/>
            <person name="Koren S."/>
            <person name="Bechman K.B."/>
            <person name="Herman A."/>
            <person name="Abrahante J.E."/>
            <person name="Garbe J."/>
        </authorList>
    </citation>
    <scope>NUCLEOTIDE SEQUENCE</scope>
    <source>
        <strain evidence="2">Duluth1</strain>
        <tissue evidence="2">Whole animal</tissue>
    </source>
</reference>
<feature type="region of interest" description="Disordered" evidence="1">
    <location>
        <begin position="163"/>
        <end position="183"/>
    </location>
</feature>
<evidence type="ECO:0008006" key="4">
    <source>
        <dbReference type="Google" id="ProtNLM"/>
    </source>
</evidence>
<dbReference type="Proteomes" id="UP000828390">
    <property type="component" value="Unassembled WGS sequence"/>
</dbReference>
<dbReference type="Gene3D" id="1.10.1170.10">
    <property type="entry name" value="Inhibitor Of Apoptosis Protein (2mihbC-IAP-1), Chain A"/>
    <property type="match status" value="2"/>
</dbReference>
<name>A0A9D4CQ18_DREPO</name>
<gene>
    <name evidence="2" type="ORF">DPMN_055471</name>
</gene>
<dbReference type="EMBL" id="JAIWYP010000012">
    <property type="protein sequence ID" value="KAH3729499.1"/>
    <property type="molecule type" value="Genomic_DNA"/>
</dbReference>
<dbReference type="GO" id="GO:0005737">
    <property type="term" value="C:cytoplasm"/>
    <property type="evidence" value="ECO:0007669"/>
    <property type="project" value="TreeGrafter"/>
</dbReference>
<protein>
    <recommendedName>
        <fullName evidence="4">Apoptosis 1 inhibitor</fullName>
    </recommendedName>
</protein>
<dbReference type="InterPro" id="IPR001370">
    <property type="entry name" value="BIR_rpt"/>
</dbReference>
<dbReference type="GO" id="GO:0005634">
    <property type="term" value="C:nucleus"/>
    <property type="evidence" value="ECO:0007669"/>
    <property type="project" value="TreeGrafter"/>
</dbReference>
<accession>A0A9D4CQ18</accession>
<evidence type="ECO:0000313" key="2">
    <source>
        <dbReference type="EMBL" id="KAH3729499.1"/>
    </source>
</evidence>
<dbReference type="PANTHER" id="PTHR10044">
    <property type="entry name" value="INHIBITOR OF APOPTOSIS"/>
    <property type="match status" value="1"/>
</dbReference>
<dbReference type="SUPFAM" id="SSF57924">
    <property type="entry name" value="Inhibitor of apoptosis (IAP) repeat"/>
    <property type="match status" value="2"/>
</dbReference>
<dbReference type="SMART" id="SM00238">
    <property type="entry name" value="BIR"/>
    <property type="match status" value="2"/>
</dbReference>
<dbReference type="InterPro" id="IPR050784">
    <property type="entry name" value="IAP"/>
</dbReference>
<keyword evidence="3" id="KW-1185">Reference proteome</keyword>
<dbReference type="AlphaFoldDB" id="A0A9D4CQ18"/>
<sequence length="432" mass="48758">MDFAIPAVRSGFSVGPIHLLNDNSEKFIIKWKNDNKQTRTHQVPVDLKDMKTTTIQSGDEVQQVKSTTLRLIGYLQGIRNYLNMSNKSMFRNLLLCLLVLGFSNSKYSNPANCPISTEDGMDLKHKSSFWFASITRSMFNDYISPRLKAFMCFPVHSQKTENTFHDKDNAANKDPPVAGERNSNLRQDDSLLETLYAKDEKEASTDPIHNKTMVREYDRYASFEKYEDKMDSISYSTSRLAVKGFYYNSEKRLCICFECGVEVKQWNETESIDETHRKLSPDCKFINGKDTVNIPFHKLAGCCEGRMHRGGESSESNSIAGAGACSEELIEQTDRLSKFANNQDASNTETYTHISLETATGEQQTKPRDDCMVLAENANYPVYSSKSERTASFLCWRPIDIVSTSSLVDAGLYYTGSGDEVRCFQCGGGLKN</sequence>
<organism evidence="2 3">
    <name type="scientific">Dreissena polymorpha</name>
    <name type="common">Zebra mussel</name>
    <name type="synonym">Mytilus polymorpha</name>
    <dbReference type="NCBI Taxonomy" id="45954"/>
    <lineage>
        <taxon>Eukaryota</taxon>
        <taxon>Metazoa</taxon>
        <taxon>Spiralia</taxon>
        <taxon>Lophotrochozoa</taxon>
        <taxon>Mollusca</taxon>
        <taxon>Bivalvia</taxon>
        <taxon>Autobranchia</taxon>
        <taxon>Heteroconchia</taxon>
        <taxon>Euheterodonta</taxon>
        <taxon>Imparidentia</taxon>
        <taxon>Neoheterodontei</taxon>
        <taxon>Myida</taxon>
        <taxon>Dreissenoidea</taxon>
        <taxon>Dreissenidae</taxon>
        <taxon>Dreissena</taxon>
    </lineage>
</organism>
<dbReference type="Pfam" id="PF00653">
    <property type="entry name" value="BIR"/>
    <property type="match status" value="2"/>
</dbReference>
<dbReference type="PROSITE" id="PS50143">
    <property type="entry name" value="BIR_REPEAT_2"/>
    <property type="match status" value="2"/>
</dbReference>
<proteinExistence type="predicted"/>
<evidence type="ECO:0000256" key="1">
    <source>
        <dbReference type="SAM" id="MobiDB-lite"/>
    </source>
</evidence>
<comment type="caution">
    <text evidence="2">The sequence shown here is derived from an EMBL/GenBank/DDBJ whole genome shotgun (WGS) entry which is preliminary data.</text>
</comment>
<dbReference type="PANTHER" id="PTHR10044:SF139">
    <property type="entry name" value="DEATH-ASSOCIATED INHIBITOR OF APOPTOSIS 2"/>
    <property type="match status" value="1"/>
</dbReference>
<evidence type="ECO:0000313" key="3">
    <source>
        <dbReference type="Proteomes" id="UP000828390"/>
    </source>
</evidence>